<dbReference type="AlphaFoldDB" id="A0ABD3NRS5"/>
<dbReference type="Proteomes" id="UP001530315">
    <property type="component" value="Unassembled WGS sequence"/>
</dbReference>
<evidence type="ECO:0000256" key="1">
    <source>
        <dbReference type="SAM" id="MobiDB-lite"/>
    </source>
</evidence>
<evidence type="ECO:0000313" key="3">
    <source>
        <dbReference type="Proteomes" id="UP001530315"/>
    </source>
</evidence>
<gene>
    <name evidence="2" type="ORF">ACHAW5_001418</name>
</gene>
<name>A0ABD3NRS5_9STRA</name>
<accession>A0ABD3NRS5</accession>
<comment type="caution">
    <text evidence="2">The sequence shown here is derived from an EMBL/GenBank/DDBJ whole genome shotgun (WGS) entry which is preliminary data.</text>
</comment>
<feature type="region of interest" description="Disordered" evidence="1">
    <location>
        <begin position="1"/>
        <end position="30"/>
    </location>
</feature>
<organism evidence="2 3">
    <name type="scientific">Stephanodiscus triporus</name>
    <dbReference type="NCBI Taxonomy" id="2934178"/>
    <lineage>
        <taxon>Eukaryota</taxon>
        <taxon>Sar</taxon>
        <taxon>Stramenopiles</taxon>
        <taxon>Ochrophyta</taxon>
        <taxon>Bacillariophyta</taxon>
        <taxon>Coscinodiscophyceae</taxon>
        <taxon>Thalassiosirophycidae</taxon>
        <taxon>Stephanodiscales</taxon>
        <taxon>Stephanodiscaceae</taxon>
        <taxon>Stephanodiscus</taxon>
    </lineage>
</organism>
<reference evidence="2 3" key="1">
    <citation type="submission" date="2024-10" db="EMBL/GenBank/DDBJ databases">
        <title>Updated reference genomes for cyclostephanoid diatoms.</title>
        <authorList>
            <person name="Roberts W.R."/>
            <person name="Alverson A.J."/>
        </authorList>
    </citation>
    <scope>NUCLEOTIDE SEQUENCE [LARGE SCALE GENOMIC DNA]</scope>
    <source>
        <strain evidence="2 3">AJA276-08</strain>
    </source>
</reference>
<keyword evidence="3" id="KW-1185">Reference proteome</keyword>
<evidence type="ECO:0000313" key="2">
    <source>
        <dbReference type="EMBL" id="KAL3778079.1"/>
    </source>
</evidence>
<protein>
    <submittedName>
        <fullName evidence="2">Uncharacterized protein</fullName>
    </submittedName>
</protein>
<proteinExistence type="predicted"/>
<sequence length="93" mass="10302">MATRPCPPIEDHRGTSSGTSDDELMAPVSTLDEPVSETIMRDVRAVGAKLRAVLIPLDRSRPFGYVGVLQEEDVNPSVGQRAVLNQLRDWDLW</sequence>
<dbReference type="EMBL" id="JALLAZ020001243">
    <property type="protein sequence ID" value="KAL3778079.1"/>
    <property type="molecule type" value="Genomic_DNA"/>
</dbReference>